<reference evidence="6 7" key="1">
    <citation type="submission" date="2013-07" db="EMBL/GenBank/DDBJ databases">
        <authorList>
            <person name="Weinstock G."/>
            <person name="Sodergren E."/>
            <person name="Wylie T."/>
            <person name="Fulton L."/>
            <person name="Fulton R."/>
            <person name="Fronick C."/>
            <person name="O'Laughlin M."/>
            <person name="Godfrey J."/>
            <person name="Miner T."/>
            <person name="Herter B."/>
            <person name="Appelbaum E."/>
            <person name="Cordes M."/>
            <person name="Lek S."/>
            <person name="Wollam A."/>
            <person name="Pepin K.H."/>
            <person name="Palsikar V.B."/>
            <person name="Mitreva M."/>
            <person name="Wilson R.K."/>
        </authorList>
    </citation>
    <scope>NUCLEOTIDE SEQUENCE [LARGE SCALE GENOMIC DNA]</scope>
    <source>
        <strain evidence="6 7">ATCC 27760</strain>
    </source>
</reference>
<evidence type="ECO:0000256" key="2">
    <source>
        <dbReference type="RuleBase" id="RU361173"/>
    </source>
</evidence>
<dbReference type="InterPro" id="IPR036439">
    <property type="entry name" value="Dockerin_dom_sf"/>
</dbReference>
<dbReference type="AlphaFoldDB" id="U2KXV3"/>
<evidence type="ECO:0000313" key="6">
    <source>
        <dbReference type="EMBL" id="ERJ97102.1"/>
    </source>
</evidence>
<evidence type="ECO:0000256" key="3">
    <source>
        <dbReference type="SAM" id="MobiDB-lite"/>
    </source>
</evidence>
<dbReference type="RefSeq" id="WP_021683302.1">
    <property type="nucleotide sequence ID" value="NZ_KI260476.1"/>
</dbReference>
<gene>
    <name evidence="6" type="ORF">RUMCAL_00514</name>
</gene>
<comment type="similarity">
    <text evidence="2">Belongs to the polysaccharide lyase 1 family.</text>
</comment>
<dbReference type="Pfam" id="PF14200">
    <property type="entry name" value="RicinB_lectin_2"/>
    <property type="match status" value="2"/>
</dbReference>
<feature type="chain" id="PRO_5004631230" evidence="4">
    <location>
        <begin position="36"/>
        <end position="1048"/>
    </location>
</feature>
<dbReference type="GO" id="GO:0030570">
    <property type="term" value="F:pectate lyase activity"/>
    <property type="evidence" value="ECO:0007669"/>
    <property type="project" value="InterPro"/>
</dbReference>
<dbReference type="Proteomes" id="UP000016662">
    <property type="component" value="Unassembled WGS sequence"/>
</dbReference>
<feature type="domain" description="Dockerin" evidence="5">
    <location>
        <begin position="978"/>
        <end position="1046"/>
    </location>
</feature>
<dbReference type="GO" id="GO:0000272">
    <property type="term" value="P:polysaccharide catabolic process"/>
    <property type="evidence" value="ECO:0007669"/>
    <property type="project" value="UniProtKB-KW"/>
</dbReference>
<keyword evidence="7" id="KW-1185">Reference proteome</keyword>
<keyword evidence="2" id="KW-0119">Carbohydrate metabolism</keyword>
<dbReference type="InterPro" id="IPR016134">
    <property type="entry name" value="Dockerin_dom"/>
</dbReference>
<dbReference type="PANTHER" id="PTHR31683:SF18">
    <property type="entry name" value="PECTATE LYASE 21-RELATED"/>
    <property type="match status" value="1"/>
</dbReference>
<evidence type="ECO:0000259" key="5">
    <source>
        <dbReference type="PROSITE" id="PS51766"/>
    </source>
</evidence>
<dbReference type="HOGENOM" id="CLU_013475_0_0_9"/>
<dbReference type="CDD" id="cd14256">
    <property type="entry name" value="Dockerin_I"/>
    <property type="match status" value="1"/>
</dbReference>
<dbReference type="EMBL" id="AWVF01000049">
    <property type="protein sequence ID" value="ERJ97102.1"/>
    <property type="molecule type" value="Genomic_DNA"/>
</dbReference>
<keyword evidence="6" id="KW-0430">Lectin</keyword>
<evidence type="ECO:0000313" key="7">
    <source>
        <dbReference type="Proteomes" id="UP000016662"/>
    </source>
</evidence>
<dbReference type="Gene3D" id="1.10.1330.10">
    <property type="entry name" value="Dockerin domain"/>
    <property type="match status" value="1"/>
</dbReference>
<dbReference type="InterPro" id="IPR012334">
    <property type="entry name" value="Pectin_lyas_fold"/>
</dbReference>
<dbReference type="eggNOG" id="COG2755">
    <property type="taxonomic scope" value="Bacteria"/>
</dbReference>
<dbReference type="SMART" id="SM00656">
    <property type="entry name" value="Amb_all"/>
    <property type="match status" value="1"/>
</dbReference>
<dbReference type="Pfam" id="PF00404">
    <property type="entry name" value="Dockerin_1"/>
    <property type="match status" value="1"/>
</dbReference>
<name>U2KXV3_9FIRM</name>
<dbReference type="OrthoDB" id="6521850at2"/>
<dbReference type="InterPro" id="IPR045032">
    <property type="entry name" value="PEL"/>
</dbReference>
<protein>
    <submittedName>
        <fullName evidence="6">Ricin-type beta-trefoil lectin domain protein</fullName>
    </submittedName>
</protein>
<evidence type="ECO:0000256" key="1">
    <source>
        <dbReference type="ARBA" id="ARBA00023239"/>
    </source>
</evidence>
<proteinExistence type="inferred from homology"/>
<dbReference type="SUPFAM" id="SSF63446">
    <property type="entry name" value="Type I dockerin domain"/>
    <property type="match status" value="1"/>
</dbReference>
<dbReference type="Pfam" id="PF00544">
    <property type="entry name" value="Pectate_lyase_4"/>
    <property type="match status" value="1"/>
</dbReference>
<comment type="subcellular location">
    <subcellularLocation>
        <location evidence="2">Secreted</location>
    </subcellularLocation>
</comment>
<dbReference type="InterPro" id="IPR002022">
    <property type="entry name" value="Pec_lyase"/>
</dbReference>
<dbReference type="GO" id="GO:0030246">
    <property type="term" value="F:carbohydrate binding"/>
    <property type="evidence" value="ECO:0007669"/>
    <property type="project" value="UniProtKB-KW"/>
</dbReference>
<feature type="region of interest" description="Disordered" evidence="3">
    <location>
        <begin position="887"/>
        <end position="979"/>
    </location>
</feature>
<dbReference type="SMART" id="SM00458">
    <property type="entry name" value="RICIN"/>
    <property type="match status" value="3"/>
</dbReference>
<keyword evidence="2" id="KW-0624">Polysaccharide degradation</keyword>
<dbReference type="SUPFAM" id="SSF50370">
    <property type="entry name" value="Ricin B-like lectins"/>
    <property type="match status" value="3"/>
</dbReference>
<organism evidence="6 7">
    <name type="scientific">Ruminococcus callidus ATCC 27760</name>
    <dbReference type="NCBI Taxonomy" id="411473"/>
    <lineage>
        <taxon>Bacteria</taxon>
        <taxon>Bacillati</taxon>
        <taxon>Bacillota</taxon>
        <taxon>Clostridia</taxon>
        <taxon>Eubacteriales</taxon>
        <taxon>Oscillospiraceae</taxon>
        <taxon>Ruminococcus</taxon>
    </lineage>
</organism>
<dbReference type="InterPro" id="IPR011050">
    <property type="entry name" value="Pectin_lyase_fold/virulence"/>
</dbReference>
<dbReference type="InterPro" id="IPR002105">
    <property type="entry name" value="Dockerin_1_rpt"/>
</dbReference>
<dbReference type="InterPro" id="IPR035992">
    <property type="entry name" value="Ricin_B-like_lectins"/>
</dbReference>
<dbReference type="Gene3D" id="2.80.10.50">
    <property type="match status" value="4"/>
</dbReference>
<dbReference type="GO" id="GO:0005576">
    <property type="term" value="C:extracellular region"/>
    <property type="evidence" value="ECO:0007669"/>
    <property type="project" value="UniProtKB-SubCell"/>
</dbReference>
<dbReference type="GO" id="GO:0004553">
    <property type="term" value="F:hydrolase activity, hydrolyzing O-glycosyl compounds"/>
    <property type="evidence" value="ECO:0007669"/>
    <property type="project" value="InterPro"/>
</dbReference>
<dbReference type="eggNOG" id="COG3866">
    <property type="taxonomic scope" value="Bacteria"/>
</dbReference>
<sequence length="1048" mass="112524">MKQQRKNKHLLPAILTVLAILSSLLGILPAGSVSAADMTAYPAQAVHFGAYTTNRNLNNAGSAANTQKAAGANSEDWRIDYVSAGVYQIVSLTDGKYLTANGTACTLTAKAADSSQNWNIESVQKDFEGYDLYYKITSVSTGAALTYYQGNNTIGLTAYTGDGAQKWKLNCSGLEGYAANALANGKEKAGTIGGLLGETVFVSTADDLEKQLNTTEPKTIVITADIDMQNKSHTRIRDNKTIVGSYGNKTIYDSQFRTNDTYGAVDDNPSDNIIFRNLNMIAKNVKNRILINIWSSRQIWVDHCTFISYLPSDHTGNGQDEVGKFIWLNTPYESYLDAKDNGRSPDYITISYNTFKNRFWTVAYGTQNSETSRCRTTLMYNWWDECVRRCPQIGNGSGHIYNNYYSGDDSFLPNSCNQIISGEGSNMVSENCRFQAVSGREIIVQPDTSPYRDNGSYTAKSSSETPTKLNYTAKVTSTWNPKDNYGYTLLDAYNTRGTDTKDFCTKYAGAASSSGELKYITDSSLQTFAATVYTAPFLTDSFDSAYGNPVTDYTPAVLQEGAVYMIQNVNSGLYLEVDGGKAADGTNVQQWGANEPAAHNTWRVLSDGDGYYTLYPQIGDKVSYLLDVAGNAAANGTNLGIWSATDADAQRFKFYEAADGVYYLLTKTSGDQSCVAVQAASTSAGANVVEWAVNLSDTSQQWKLTQVEDTGCVMDTTKTYQFRNANSNLYLEVANGKAEDGSNVQQWGANEPAAHNSWTLKEFGGGYYYILSALADGKTYYLNSAGEADGSNIEIHTNNKSSSHLFKFVKNPDGTYTILTRTSKDRAAVEVANAEKSSGANVQQWTVNGNACQKWNAVAFTTTAATTTTTTTTTTTATAAKTTAATVPATATANTSKTTATSAQEQTTVTTATTLPAATSAATETETAASTQATVSETTAATTSLTEQDTTTLSSAETTAATSATTATESSGTSPTTETVIFGDVNLDGKVDISDAVLLNKTVAGTISLSESAQKNADCDGDGETGSNDAVVLLRFLVHLIQTLPSTE</sequence>
<accession>U2KXV3</accession>
<dbReference type="SUPFAM" id="SSF51126">
    <property type="entry name" value="Pectin lyase-like"/>
    <property type="match status" value="1"/>
</dbReference>
<dbReference type="PANTHER" id="PTHR31683">
    <property type="entry name" value="PECTATE LYASE 18-RELATED"/>
    <property type="match status" value="1"/>
</dbReference>
<feature type="signal peptide" evidence="4">
    <location>
        <begin position="1"/>
        <end position="35"/>
    </location>
</feature>
<evidence type="ECO:0000256" key="4">
    <source>
        <dbReference type="SAM" id="SignalP"/>
    </source>
</evidence>
<dbReference type="STRING" id="411473.RUMCAL_00514"/>
<dbReference type="CDD" id="cd00161">
    <property type="entry name" value="beta-trefoil_Ricin-like"/>
    <property type="match status" value="3"/>
</dbReference>
<dbReference type="InterPro" id="IPR000772">
    <property type="entry name" value="Ricin_B_lectin"/>
</dbReference>
<dbReference type="PATRIC" id="fig|411473.3.peg.394"/>
<keyword evidence="4" id="KW-0732">Signal</keyword>
<keyword evidence="2" id="KW-0964">Secreted</keyword>
<keyword evidence="1 2" id="KW-0456">Lyase</keyword>
<dbReference type="PROSITE" id="PS51766">
    <property type="entry name" value="DOCKERIN"/>
    <property type="match status" value="1"/>
</dbReference>
<dbReference type="PROSITE" id="PS50231">
    <property type="entry name" value="RICIN_B_LECTIN"/>
    <property type="match status" value="2"/>
</dbReference>
<comment type="caution">
    <text evidence="6">The sequence shown here is derived from an EMBL/GenBank/DDBJ whole genome shotgun (WGS) entry which is preliminary data.</text>
</comment>
<dbReference type="Gene3D" id="2.160.20.10">
    <property type="entry name" value="Single-stranded right-handed beta-helix, Pectin lyase-like"/>
    <property type="match status" value="1"/>
</dbReference>